<dbReference type="AlphaFoldDB" id="A0A382VKH5"/>
<feature type="domain" description="Dienelactone hydrolase" evidence="1">
    <location>
        <begin position="83"/>
        <end position="197"/>
    </location>
</feature>
<dbReference type="InterPro" id="IPR029058">
    <property type="entry name" value="AB_hydrolase_fold"/>
</dbReference>
<dbReference type="Pfam" id="PF01738">
    <property type="entry name" value="DLH"/>
    <property type="match status" value="1"/>
</dbReference>
<accession>A0A382VKH5</accession>
<name>A0A382VKH5_9ZZZZ</name>
<dbReference type="InterPro" id="IPR051049">
    <property type="entry name" value="Dienelactone_hydrolase-like"/>
</dbReference>
<dbReference type="Pfam" id="PF23678">
    <property type="entry name" value="YqhI"/>
    <property type="match status" value="1"/>
</dbReference>
<dbReference type="PANTHER" id="PTHR46623:SF6">
    <property type="entry name" value="ALPHA_BETA-HYDROLASES SUPERFAMILY PROTEIN"/>
    <property type="match status" value="1"/>
</dbReference>
<dbReference type="InterPro" id="IPR057802">
    <property type="entry name" value="YqhI_dom"/>
</dbReference>
<sequence length="205" mass="22284">MTTKQNIDPRIFDLYDEYCHGRIDRREFLHRAAVMTIGGVSALWMAEALLPRYAEAQTISFTDSRMKGTYVEYPSPGGTSGTMRGYLVQPTSEGPHPAVMVIHENRGLNPHIEDVARRAAVAGFLALAPDGLSPVGGYPGNDDDGRTLQRSLDSARLDQDMVNSARYLKDHELSTGRLGATGFCWGGGMTNRLAVTLGRDLAAGV</sequence>
<dbReference type="PROSITE" id="PS51318">
    <property type="entry name" value="TAT"/>
    <property type="match status" value="1"/>
</dbReference>
<reference evidence="3" key="1">
    <citation type="submission" date="2018-05" db="EMBL/GenBank/DDBJ databases">
        <authorList>
            <person name="Lanie J.A."/>
            <person name="Ng W.-L."/>
            <person name="Kazmierczak K.M."/>
            <person name="Andrzejewski T.M."/>
            <person name="Davidsen T.M."/>
            <person name="Wayne K.J."/>
            <person name="Tettelin H."/>
            <person name="Glass J.I."/>
            <person name="Rusch D."/>
            <person name="Podicherti R."/>
            <person name="Tsui H.-C.T."/>
            <person name="Winkler M.E."/>
        </authorList>
    </citation>
    <scope>NUCLEOTIDE SEQUENCE</scope>
</reference>
<feature type="non-terminal residue" evidence="3">
    <location>
        <position position="205"/>
    </location>
</feature>
<protein>
    <submittedName>
        <fullName evidence="3">Uncharacterized protein</fullName>
    </submittedName>
</protein>
<feature type="domain" description="YqhI" evidence="2">
    <location>
        <begin position="2"/>
        <end position="33"/>
    </location>
</feature>
<dbReference type="SUPFAM" id="SSF53474">
    <property type="entry name" value="alpha/beta-Hydrolases"/>
    <property type="match status" value="1"/>
</dbReference>
<evidence type="ECO:0000259" key="1">
    <source>
        <dbReference type="Pfam" id="PF01738"/>
    </source>
</evidence>
<dbReference type="Gene3D" id="3.40.50.1820">
    <property type="entry name" value="alpha/beta hydrolase"/>
    <property type="match status" value="1"/>
</dbReference>
<dbReference type="GO" id="GO:0016787">
    <property type="term" value="F:hydrolase activity"/>
    <property type="evidence" value="ECO:0007669"/>
    <property type="project" value="InterPro"/>
</dbReference>
<dbReference type="InterPro" id="IPR006311">
    <property type="entry name" value="TAT_signal"/>
</dbReference>
<dbReference type="PANTHER" id="PTHR46623">
    <property type="entry name" value="CARBOXYMETHYLENEBUTENOLIDASE-RELATED"/>
    <property type="match status" value="1"/>
</dbReference>
<evidence type="ECO:0000313" key="3">
    <source>
        <dbReference type="EMBL" id="SVD47027.1"/>
    </source>
</evidence>
<proteinExistence type="predicted"/>
<dbReference type="EMBL" id="UINC01152704">
    <property type="protein sequence ID" value="SVD47027.1"/>
    <property type="molecule type" value="Genomic_DNA"/>
</dbReference>
<dbReference type="InterPro" id="IPR002925">
    <property type="entry name" value="Dienelactn_hydro"/>
</dbReference>
<gene>
    <name evidence="3" type="ORF">METZ01_LOCUS399881</name>
</gene>
<evidence type="ECO:0000259" key="2">
    <source>
        <dbReference type="Pfam" id="PF23678"/>
    </source>
</evidence>
<organism evidence="3">
    <name type="scientific">marine metagenome</name>
    <dbReference type="NCBI Taxonomy" id="408172"/>
    <lineage>
        <taxon>unclassified sequences</taxon>
        <taxon>metagenomes</taxon>
        <taxon>ecological metagenomes</taxon>
    </lineage>
</organism>